<evidence type="ECO:0000313" key="2">
    <source>
        <dbReference type="EMBL" id="MBW72456.1"/>
    </source>
</evidence>
<evidence type="ECO:0000256" key="1">
    <source>
        <dbReference type="SAM" id="Phobius"/>
    </source>
</evidence>
<sequence length="107" mass="11849">MFFEVLARSGLMMARCRSTAMAVSVKTDTLTLISWTNGQNGHMNSGRFQRCSSAAWNWKGMANTPMVTSASARLAMNMFVIVCICLVVRTIQMTSEFPMTASRLMVP</sequence>
<accession>A0A2M4D4H8</accession>
<name>A0A2M4D4H8_ANODA</name>
<protein>
    <submittedName>
        <fullName evidence="2">Uncharacterized protein</fullName>
    </submittedName>
</protein>
<keyword evidence="1" id="KW-0472">Membrane</keyword>
<dbReference type="AlphaFoldDB" id="A0A2M4D4H8"/>
<dbReference type="EMBL" id="GGFL01008278">
    <property type="protein sequence ID" value="MBW72456.1"/>
    <property type="molecule type" value="Transcribed_RNA"/>
</dbReference>
<organism evidence="2">
    <name type="scientific">Anopheles darlingi</name>
    <name type="common">Mosquito</name>
    <dbReference type="NCBI Taxonomy" id="43151"/>
    <lineage>
        <taxon>Eukaryota</taxon>
        <taxon>Metazoa</taxon>
        <taxon>Ecdysozoa</taxon>
        <taxon>Arthropoda</taxon>
        <taxon>Hexapoda</taxon>
        <taxon>Insecta</taxon>
        <taxon>Pterygota</taxon>
        <taxon>Neoptera</taxon>
        <taxon>Endopterygota</taxon>
        <taxon>Diptera</taxon>
        <taxon>Nematocera</taxon>
        <taxon>Culicoidea</taxon>
        <taxon>Culicidae</taxon>
        <taxon>Anophelinae</taxon>
        <taxon>Anopheles</taxon>
    </lineage>
</organism>
<keyword evidence="1" id="KW-1133">Transmembrane helix</keyword>
<feature type="transmembrane region" description="Helical" evidence="1">
    <location>
        <begin position="74"/>
        <end position="91"/>
    </location>
</feature>
<keyword evidence="1" id="KW-0812">Transmembrane</keyword>
<proteinExistence type="predicted"/>
<reference evidence="2" key="1">
    <citation type="submission" date="2018-01" db="EMBL/GenBank/DDBJ databases">
        <title>An insight into the sialome of Amazonian anophelines.</title>
        <authorList>
            <person name="Ribeiro J.M."/>
            <person name="Scarpassa V."/>
            <person name="Calvo E."/>
        </authorList>
    </citation>
    <scope>NUCLEOTIDE SEQUENCE</scope>
</reference>